<dbReference type="EMBL" id="KF487650">
    <property type="protein sequence ID" value="AII01048.1"/>
    <property type="molecule type" value="mRNA"/>
</dbReference>
<dbReference type="PANTHER" id="PTHR21137">
    <property type="entry name" value="ODORANT RECEPTOR"/>
    <property type="match status" value="1"/>
</dbReference>
<evidence type="ECO:0000256" key="6">
    <source>
        <dbReference type="ARBA" id="ARBA00023136"/>
    </source>
</evidence>
<keyword evidence="5 9" id="KW-1133">Transmembrane helix</keyword>
<keyword evidence="3 9" id="KW-0812">Transmembrane</keyword>
<keyword evidence="4 9" id="KW-0552">Olfaction</keyword>
<feature type="transmembrane region" description="Helical" evidence="9">
    <location>
        <begin position="67"/>
        <end position="86"/>
    </location>
</feature>
<dbReference type="GO" id="GO:0005886">
    <property type="term" value="C:plasma membrane"/>
    <property type="evidence" value="ECO:0007669"/>
    <property type="project" value="UniProtKB-SubCell"/>
</dbReference>
<protein>
    <recommendedName>
        <fullName evidence="9">Odorant receptor</fullName>
    </recommendedName>
</protein>
<keyword evidence="2 9" id="KW-0716">Sensory transduction</keyword>
<dbReference type="AlphaFoldDB" id="A0A076E983"/>
<dbReference type="PANTHER" id="PTHR21137:SF42">
    <property type="entry name" value="ODORANT RECEPTOR 83A"/>
    <property type="match status" value="1"/>
</dbReference>
<evidence type="ECO:0000256" key="2">
    <source>
        <dbReference type="ARBA" id="ARBA00022606"/>
    </source>
</evidence>
<keyword evidence="7 9" id="KW-0675">Receptor</keyword>
<feature type="transmembrane region" description="Helical" evidence="9">
    <location>
        <begin position="182"/>
        <end position="203"/>
    </location>
</feature>
<sequence length="389" mass="45701">MEGIDFEKFLKIQTIGMKMALCHPDTKLDRYWLLKSILLYGPYTLNFLFLCNSVLIDIRKHDYFNAFRNCVPVTIYICIVFEYVMLVKHRKTIGKLIKLMRDDFEQIPNLDTRSKSAVFKYINNSTWIMKNWLILMFCSVWIFIVKGIILSIYYVIKGEFRLVPFHDMYYTDYIDRNRDSNWLIFAGLYMLGIHYTYCCSVIYLCALPLGPIFMLHVCGLLELIIIKFENVFEKDNVNERLIGIVKDLQYAYGFVAEINTCFRFMYEVMLKQTMILLPVVSYALVKSIGRAEFTIEYITVFLVIMSMSTPCYYSDKLMSKGEEVCQAAYACGWERVFIPEARKTLLIILTRALKPIAIKSIFHNMNLDTLADVYRQAYTIFNLMSTMCN</sequence>
<accession>A0A076E983</accession>
<evidence type="ECO:0000256" key="8">
    <source>
        <dbReference type="ARBA" id="ARBA00023224"/>
    </source>
</evidence>
<dbReference type="GO" id="GO:0007165">
    <property type="term" value="P:signal transduction"/>
    <property type="evidence" value="ECO:0007669"/>
    <property type="project" value="UniProtKB-KW"/>
</dbReference>
<evidence type="ECO:0000256" key="4">
    <source>
        <dbReference type="ARBA" id="ARBA00022725"/>
    </source>
</evidence>
<dbReference type="GO" id="GO:0004984">
    <property type="term" value="F:olfactory receptor activity"/>
    <property type="evidence" value="ECO:0007669"/>
    <property type="project" value="InterPro"/>
</dbReference>
<evidence type="ECO:0000256" key="3">
    <source>
        <dbReference type="ARBA" id="ARBA00022692"/>
    </source>
</evidence>
<comment type="similarity">
    <text evidence="9">Belongs to the insect chemoreceptor superfamily. Heteromeric odorant receptor channel (TC 1.A.69) family.</text>
</comment>
<name>A0A076E983_9NEOP</name>
<evidence type="ECO:0000256" key="5">
    <source>
        <dbReference type="ARBA" id="ARBA00022989"/>
    </source>
</evidence>
<comment type="caution">
    <text evidence="9">Lacks conserved residue(s) required for the propagation of feature annotation.</text>
</comment>
<dbReference type="Pfam" id="PF02949">
    <property type="entry name" value="7tm_6"/>
    <property type="match status" value="1"/>
</dbReference>
<keyword evidence="8 9" id="KW-0807">Transducer</keyword>
<dbReference type="GO" id="GO:0005549">
    <property type="term" value="F:odorant binding"/>
    <property type="evidence" value="ECO:0007669"/>
    <property type="project" value="InterPro"/>
</dbReference>
<evidence type="ECO:0000256" key="1">
    <source>
        <dbReference type="ARBA" id="ARBA00004141"/>
    </source>
</evidence>
<reference evidence="10" key="1">
    <citation type="journal article" date="2014" name="Insect Biochem. Mol. Biol.">
        <title>Antennal transcriptome analysis and comparison of olfactory genes in two sympatric defoliators, Dendrolimus houi and Dendrolimus kikuchii (Lepidoptera: Lasiocampidae).</title>
        <authorList>
            <person name="Zhang S."/>
            <person name="Zhang Z."/>
            <person name="Wang H."/>
            <person name="Kong X."/>
        </authorList>
    </citation>
    <scope>NUCLEOTIDE SEQUENCE</scope>
</reference>
<proteinExistence type="evidence at transcript level"/>
<keyword evidence="6 9" id="KW-0472">Membrane</keyword>
<feature type="transmembrane region" description="Helical" evidence="9">
    <location>
        <begin position="132"/>
        <end position="156"/>
    </location>
</feature>
<gene>
    <name evidence="10" type="primary">OR4</name>
</gene>
<evidence type="ECO:0000313" key="10">
    <source>
        <dbReference type="EMBL" id="AII01048.1"/>
    </source>
</evidence>
<evidence type="ECO:0000256" key="7">
    <source>
        <dbReference type="ARBA" id="ARBA00023170"/>
    </source>
</evidence>
<dbReference type="InterPro" id="IPR004117">
    <property type="entry name" value="7tm6_olfct_rcpt"/>
</dbReference>
<comment type="subcellular location">
    <subcellularLocation>
        <location evidence="9">Cell membrane</location>
        <topology evidence="9">Multi-pass membrane protein</topology>
    </subcellularLocation>
    <subcellularLocation>
        <location evidence="1">Membrane</location>
        <topology evidence="1">Multi-pass membrane protein</topology>
    </subcellularLocation>
</comment>
<organism evidence="10">
    <name type="scientific">Dendrolimus houi</name>
    <dbReference type="NCBI Taxonomy" id="765132"/>
    <lineage>
        <taxon>Eukaryota</taxon>
        <taxon>Metazoa</taxon>
        <taxon>Ecdysozoa</taxon>
        <taxon>Arthropoda</taxon>
        <taxon>Hexapoda</taxon>
        <taxon>Insecta</taxon>
        <taxon>Pterygota</taxon>
        <taxon>Neoptera</taxon>
        <taxon>Endopterygota</taxon>
        <taxon>Lepidoptera</taxon>
        <taxon>Glossata</taxon>
        <taxon>Ditrysia</taxon>
        <taxon>Bombycoidea</taxon>
        <taxon>Lasiocampidae</taxon>
        <taxon>Dendrolimus</taxon>
    </lineage>
</organism>
<evidence type="ECO:0000256" key="9">
    <source>
        <dbReference type="RuleBase" id="RU351113"/>
    </source>
</evidence>
<feature type="transmembrane region" description="Helical" evidence="9">
    <location>
        <begin position="37"/>
        <end position="55"/>
    </location>
</feature>